<organism evidence="1 2">
    <name type="scientific">Salix udensis</name>
    <dbReference type="NCBI Taxonomy" id="889485"/>
    <lineage>
        <taxon>Eukaryota</taxon>
        <taxon>Viridiplantae</taxon>
        <taxon>Streptophyta</taxon>
        <taxon>Embryophyta</taxon>
        <taxon>Tracheophyta</taxon>
        <taxon>Spermatophyta</taxon>
        <taxon>Magnoliopsida</taxon>
        <taxon>eudicotyledons</taxon>
        <taxon>Gunneridae</taxon>
        <taxon>Pentapetalae</taxon>
        <taxon>rosids</taxon>
        <taxon>fabids</taxon>
        <taxon>Malpighiales</taxon>
        <taxon>Salicaceae</taxon>
        <taxon>Saliceae</taxon>
        <taxon>Salix</taxon>
    </lineage>
</organism>
<sequence length="91" mass="9993">MGCFPGRALVGVNWKADEEEGEQRVADVIELGKEAVHARDFIEMENSSTCTVTFFRLEEQETTPLMSAALEKHGSLSLSRCLQHAGPGVSR</sequence>
<evidence type="ECO:0000313" key="2">
    <source>
        <dbReference type="Proteomes" id="UP001162972"/>
    </source>
</evidence>
<evidence type="ECO:0000313" key="1">
    <source>
        <dbReference type="EMBL" id="KAJ6429613.1"/>
    </source>
</evidence>
<gene>
    <name evidence="1" type="ORF">OIU84_021088</name>
</gene>
<protein>
    <submittedName>
        <fullName evidence="1">Uncharacterized protein</fullName>
    </submittedName>
</protein>
<comment type="caution">
    <text evidence="1">The sequence shown here is derived from an EMBL/GenBank/DDBJ whole genome shotgun (WGS) entry which is preliminary data.</text>
</comment>
<proteinExistence type="predicted"/>
<reference evidence="1 2" key="1">
    <citation type="journal article" date="2023" name="Int. J. Mol. Sci.">
        <title>De Novo Assembly and Annotation of 11 Diverse Shrub Willow (Salix) Genomes Reveals Novel Gene Organization in Sex-Linked Regions.</title>
        <authorList>
            <person name="Hyden B."/>
            <person name="Feng K."/>
            <person name="Yates T.B."/>
            <person name="Jawdy S."/>
            <person name="Cereghino C."/>
            <person name="Smart L.B."/>
            <person name="Muchero W."/>
        </authorList>
    </citation>
    <scope>NUCLEOTIDE SEQUENCE [LARGE SCALE GENOMIC DNA]</scope>
    <source>
        <tissue evidence="1">Shoot tip</tissue>
    </source>
</reference>
<name>A0AAD6PIJ6_9ROSI</name>
<dbReference type="Proteomes" id="UP001162972">
    <property type="component" value="Chromosome 8"/>
</dbReference>
<dbReference type="AlphaFoldDB" id="A0AAD6PIJ6"/>
<dbReference type="EMBL" id="JAPFFJ010000004">
    <property type="protein sequence ID" value="KAJ6429613.1"/>
    <property type="molecule type" value="Genomic_DNA"/>
</dbReference>
<keyword evidence="2" id="KW-1185">Reference proteome</keyword>
<accession>A0AAD6PIJ6</accession>